<proteinExistence type="predicted"/>
<accession>A0A7Y4H4U8</accession>
<dbReference type="GO" id="GO:0016747">
    <property type="term" value="F:acyltransferase activity, transferring groups other than amino-acyl groups"/>
    <property type="evidence" value="ECO:0007669"/>
    <property type="project" value="InterPro"/>
</dbReference>
<feature type="transmembrane region" description="Helical" evidence="1">
    <location>
        <begin position="267"/>
        <end position="288"/>
    </location>
</feature>
<dbReference type="AlphaFoldDB" id="A0A7Y4H4U8"/>
<name>A0A7Y4H4U8_9BRAD</name>
<feature type="transmembrane region" description="Helical" evidence="1">
    <location>
        <begin position="184"/>
        <end position="201"/>
    </location>
</feature>
<reference evidence="3 4" key="1">
    <citation type="submission" date="2020-03" db="EMBL/GenBank/DDBJ databases">
        <title>Bradyrhizobium diversity isolated from nodules of Muelleranthus trifoliolatus.</title>
        <authorList>
            <person name="Klepa M."/>
            <person name="Helene L."/>
            <person name="Hungria M."/>
        </authorList>
    </citation>
    <scope>NUCLEOTIDE SEQUENCE [LARGE SCALE GENOMIC DNA]</scope>
    <source>
        <strain evidence="3 4">WSM 1744</strain>
    </source>
</reference>
<keyword evidence="4" id="KW-1185">Reference proteome</keyword>
<dbReference type="Pfam" id="PF01757">
    <property type="entry name" value="Acyl_transf_3"/>
    <property type="match status" value="1"/>
</dbReference>
<organism evidence="3 4">
    <name type="scientific">Bradyrhizobium archetypum</name>
    <dbReference type="NCBI Taxonomy" id="2721160"/>
    <lineage>
        <taxon>Bacteria</taxon>
        <taxon>Pseudomonadati</taxon>
        <taxon>Pseudomonadota</taxon>
        <taxon>Alphaproteobacteria</taxon>
        <taxon>Hyphomicrobiales</taxon>
        <taxon>Nitrobacteraceae</taxon>
        <taxon>Bradyrhizobium</taxon>
    </lineage>
</organism>
<evidence type="ECO:0000256" key="1">
    <source>
        <dbReference type="SAM" id="Phobius"/>
    </source>
</evidence>
<dbReference type="GO" id="GO:0000271">
    <property type="term" value="P:polysaccharide biosynthetic process"/>
    <property type="evidence" value="ECO:0007669"/>
    <property type="project" value="TreeGrafter"/>
</dbReference>
<dbReference type="PANTHER" id="PTHR23028">
    <property type="entry name" value="ACETYLTRANSFERASE"/>
    <property type="match status" value="1"/>
</dbReference>
<feature type="transmembrane region" description="Helical" evidence="1">
    <location>
        <begin position="236"/>
        <end position="255"/>
    </location>
</feature>
<keyword evidence="1" id="KW-0812">Transmembrane</keyword>
<dbReference type="InterPro" id="IPR050879">
    <property type="entry name" value="Acyltransferase_3"/>
</dbReference>
<keyword evidence="1" id="KW-1133">Transmembrane helix</keyword>
<feature type="transmembrane region" description="Helical" evidence="1">
    <location>
        <begin position="106"/>
        <end position="126"/>
    </location>
</feature>
<dbReference type="PANTHER" id="PTHR23028:SF131">
    <property type="entry name" value="BLR2367 PROTEIN"/>
    <property type="match status" value="1"/>
</dbReference>
<gene>
    <name evidence="3" type="ORF">HCN50_15850</name>
</gene>
<feature type="domain" description="Acyltransferase 3" evidence="2">
    <location>
        <begin position="30"/>
        <end position="344"/>
    </location>
</feature>
<keyword evidence="1" id="KW-0472">Membrane</keyword>
<sequence>MSTDGSAESRPAIDSPERIELVHVGRTLQSLQHLRVVAASLIVLYHTELQITRLTDGIHQHSLGFGAAGTDLFFAIGGFVLVYTSHNRKDTLGAFLYRRFARIAPLYWLFTFLMLGILLVAPSYLLTTKGDFWHFLLSLVFIPYPHPVLGIDRPFLFPGWVLNHFAFFYLLFGSLLFLTSGKRVFAVSAVLCALVVLKALFRDQSHLLNFYGATVALDFVLGMIVAWIFLARNETPWIIAAVFLVGVSIFATGVLQNVSEGAERALFWGLADAALLFVCVSIEKQWGWPECRLLSKLGDASYSVFVSHLFALALVASILRGLRLFPTLGVPGARIVFLGAAWALGMVVYAAIERPLMRCIDRQRRPRMARMIVAKGP</sequence>
<feature type="transmembrane region" description="Helical" evidence="1">
    <location>
        <begin position="161"/>
        <end position="178"/>
    </location>
</feature>
<dbReference type="InterPro" id="IPR002656">
    <property type="entry name" value="Acyl_transf_3_dom"/>
</dbReference>
<comment type="caution">
    <text evidence="3">The sequence shown here is derived from an EMBL/GenBank/DDBJ whole genome shotgun (WGS) entry which is preliminary data.</text>
</comment>
<dbReference type="EMBL" id="JAAVLW010000004">
    <property type="protein sequence ID" value="NOJ47703.1"/>
    <property type="molecule type" value="Genomic_DNA"/>
</dbReference>
<protein>
    <submittedName>
        <fullName evidence="3">Acyltransferase</fullName>
    </submittedName>
</protein>
<feature type="transmembrane region" description="Helical" evidence="1">
    <location>
        <begin position="63"/>
        <end position="85"/>
    </location>
</feature>
<keyword evidence="3" id="KW-0808">Transferase</keyword>
<dbReference type="GO" id="GO:0016020">
    <property type="term" value="C:membrane"/>
    <property type="evidence" value="ECO:0007669"/>
    <property type="project" value="TreeGrafter"/>
</dbReference>
<feature type="transmembrane region" description="Helical" evidence="1">
    <location>
        <begin position="331"/>
        <end position="352"/>
    </location>
</feature>
<evidence type="ECO:0000313" key="3">
    <source>
        <dbReference type="EMBL" id="NOJ47703.1"/>
    </source>
</evidence>
<evidence type="ECO:0000313" key="4">
    <source>
        <dbReference type="Proteomes" id="UP000528734"/>
    </source>
</evidence>
<feature type="transmembrane region" description="Helical" evidence="1">
    <location>
        <begin position="208"/>
        <end position="230"/>
    </location>
</feature>
<dbReference type="Proteomes" id="UP000528734">
    <property type="component" value="Unassembled WGS sequence"/>
</dbReference>
<keyword evidence="3" id="KW-0012">Acyltransferase</keyword>
<dbReference type="RefSeq" id="WP_171710555.1">
    <property type="nucleotide sequence ID" value="NZ_JAAVLW010000004.1"/>
</dbReference>
<evidence type="ECO:0000259" key="2">
    <source>
        <dbReference type="Pfam" id="PF01757"/>
    </source>
</evidence>
<feature type="transmembrane region" description="Helical" evidence="1">
    <location>
        <begin position="300"/>
        <end position="319"/>
    </location>
</feature>